<dbReference type="AlphaFoldDB" id="A0A3L8PKX3"/>
<comment type="caution">
    <text evidence="2">The sequence shown here is derived from an EMBL/GenBank/DDBJ whole genome shotgun (WGS) entry which is preliminary data.</text>
</comment>
<dbReference type="EMBL" id="RDBF01000008">
    <property type="protein sequence ID" value="RLV55429.1"/>
    <property type="molecule type" value="Genomic_DNA"/>
</dbReference>
<reference evidence="2 3" key="1">
    <citation type="submission" date="2018-10" db="EMBL/GenBank/DDBJ databases">
        <title>Aeromicrobium sp. 9W16Y-2 whole genome shotgun sequence.</title>
        <authorList>
            <person name="Li F."/>
        </authorList>
    </citation>
    <scope>NUCLEOTIDE SEQUENCE [LARGE SCALE GENOMIC DNA]</scope>
    <source>
        <strain evidence="2 3">9W16Y-2</strain>
    </source>
</reference>
<evidence type="ECO:0000313" key="2">
    <source>
        <dbReference type="EMBL" id="RLV55429.1"/>
    </source>
</evidence>
<dbReference type="PROSITE" id="PS51257">
    <property type="entry name" value="PROKAR_LIPOPROTEIN"/>
    <property type="match status" value="1"/>
</dbReference>
<evidence type="ECO:0000313" key="3">
    <source>
        <dbReference type="Proteomes" id="UP000282515"/>
    </source>
</evidence>
<name>A0A3L8PKX3_9ACTN</name>
<keyword evidence="3" id="KW-1185">Reference proteome</keyword>
<proteinExistence type="predicted"/>
<dbReference type="Proteomes" id="UP000282515">
    <property type="component" value="Unassembled WGS sequence"/>
</dbReference>
<keyword evidence="1" id="KW-0732">Signal</keyword>
<feature type="chain" id="PRO_5038698812" description="Lipoprotein" evidence="1">
    <location>
        <begin position="22"/>
        <end position="151"/>
    </location>
</feature>
<evidence type="ECO:0000256" key="1">
    <source>
        <dbReference type="SAM" id="SignalP"/>
    </source>
</evidence>
<evidence type="ECO:0008006" key="4">
    <source>
        <dbReference type="Google" id="ProtNLM"/>
    </source>
</evidence>
<protein>
    <recommendedName>
        <fullName evidence="4">Lipoprotein</fullName>
    </recommendedName>
</protein>
<organism evidence="2 3">
    <name type="scientific">Aeromicrobium phragmitis</name>
    <dbReference type="NCBI Taxonomy" id="2478914"/>
    <lineage>
        <taxon>Bacteria</taxon>
        <taxon>Bacillati</taxon>
        <taxon>Actinomycetota</taxon>
        <taxon>Actinomycetes</taxon>
        <taxon>Propionibacteriales</taxon>
        <taxon>Nocardioidaceae</taxon>
        <taxon>Aeromicrobium</taxon>
    </lineage>
</organism>
<accession>A0A3L8PKX3</accession>
<sequence length="151" mass="15936">MVVRKQWVSAAVAVLAAGSLAGCLGSDPYCSAVEENEEVLNSFGAERTDAAYAEYASAARQIAEAAPERIQPDWVTIAAVTDGVIAAQEAAGVPLEEMGDSATVAALSQEQRDSLNEAYRAFNDTVEQRKAVVADIDDQCGVTLEQPEAKE</sequence>
<gene>
    <name evidence="2" type="ORF">D9V41_11785</name>
</gene>
<feature type="signal peptide" evidence="1">
    <location>
        <begin position="1"/>
        <end position="21"/>
    </location>
</feature>